<feature type="chain" id="PRO_5004571532" description="Secreted protein" evidence="1">
    <location>
        <begin position="20"/>
        <end position="280"/>
    </location>
</feature>
<dbReference type="RefSeq" id="XP_008607019.1">
    <property type="nucleotide sequence ID" value="XM_008608797.1"/>
</dbReference>
<dbReference type="GeneID" id="19943900"/>
<dbReference type="Gene3D" id="3.90.730.10">
    <property type="entry name" value="Ribonuclease T2-like"/>
    <property type="match status" value="1"/>
</dbReference>
<sequence length="280" mass="31006">MAMRCVLASAAGLFAIAAAASTPKPPKTTTPPPETPAPTHDKFWGSQDLWIYTSAWYPEQCSCMCASICYHPPPYIKTNLVTGRLYPIYKENVPQLSRLEDATAPRLAHPACTRKPALFSGDAIRAVTRDKLIQYFPFDFNKDPANMWNPDAPAPINVIPMYDFPCSGMLETNYLRTAVQMAQYIGTPKLITDNINGTVTKPALVAAFKKKGLDVVLRCRDNALYEVFSCWTKNVPYPYQVDENDQSFAPAQPMQCPPAVVAQEGSCGNTIRITKFVDRG</sequence>
<dbReference type="OrthoDB" id="68675at2759"/>
<dbReference type="EMBL" id="JH767138">
    <property type="protein sequence ID" value="EQC39747.1"/>
    <property type="molecule type" value="Genomic_DNA"/>
</dbReference>
<dbReference type="GO" id="GO:0033897">
    <property type="term" value="F:ribonuclease T2 activity"/>
    <property type="evidence" value="ECO:0007669"/>
    <property type="project" value="InterPro"/>
</dbReference>
<dbReference type="SUPFAM" id="SSF55895">
    <property type="entry name" value="Ribonuclease Rh-like"/>
    <property type="match status" value="1"/>
</dbReference>
<name>T0SAB9_SAPDV</name>
<feature type="signal peptide" evidence="1">
    <location>
        <begin position="1"/>
        <end position="19"/>
    </location>
</feature>
<evidence type="ECO:0000313" key="3">
    <source>
        <dbReference type="Proteomes" id="UP000030762"/>
    </source>
</evidence>
<dbReference type="Proteomes" id="UP000030762">
    <property type="component" value="Unassembled WGS sequence"/>
</dbReference>
<evidence type="ECO:0008006" key="4">
    <source>
        <dbReference type="Google" id="ProtNLM"/>
    </source>
</evidence>
<organism evidence="2 3">
    <name type="scientific">Saprolegnia diclina (strain VS20)</name>
    <dbReference type="NCBI Taxonomy" id="1156394"/>
    <lineage>
        <taxon>Eukaryota</taxon>
        <taxon>Sar</taxon>
        <taxon>Stramenopiles</taxon>
        <taxon>Oomycota</taxon>
        <taxon>Saprolegniomycetes</taxon>
        <taxon>Saprolegniales</taxon>
        <taxon>Saprolegniaceae</taxon>
        <taxon>Saprolegnia</taxon>
    </lineage>
</organism>
<dbReference type="InterPro" id="IPR036430">
    <property type="entry name" value="RNase_T2-like_sf"/>
</dbReference>
<keyword evidence="1" id="KW-0732">Signal</keyword>
<evidence type="ECO:0000256" key="1">
    <source>
        <dbReference type="SAM" id="SignalP"/>
    </source>
</evidence>
<dbReference type="GO" id="GO:0003723">
    <property type="term" value="F:RNA binding"/>
    <property type="evidence" value="ECO:0007669"/>
    <property type="project" value="InterPro"/>
</dbReference>
<proteinExistence type="predicted"/>
<evidence type="ECO:0000313" key="2">
    <source>
        <dbReference type="EMBL" id="EQC39747.1"/>
    </source>
</evidence>
<dbReference type="OMA" id="CASICYH"/>
<accession>T0SAB9</accession>
<protein>
    <recommendedName>
        <fullName evidence="4">Secreted protein</fullName>
    </recommendedName>
</protein>
<gene>
    <name evidence="2" type="ORF">SDRG_03173</name>
</gene>
<dbReference type="AlphaFoldDB" id="T0SAB9"/>
<reference evidence="2 3" key="1">
    <citation type="submission" date="2012-04" db="EMBL/GenBank/DDBJ databases">
        <title>The Genome Sequence of Saprolegnia declina VS20.</title>
        <authorList>
            <consortium name="The Broad Institute Genome Sequencing Platform"/>
            <person name="Russ C."/>
            <person name="Nusbaum C."/>
            <person name="Tyler B."/>
            <person name="van West P."/>
            <person name="Dieguez-Uribeondo J."/>
            <person name="de Bruijn I."/>
            <person name="Tripathy S."/>
            <person name="Jiang R."/>
            <person name="Young S.K."/>
            <person name="Zeng Q."/>
            <person name="Gargeya S."/>
            <person name="Fitzgerald M."/>
            <person name="Haas B."/>
            <person name="Abouelleil A."/>
            <person name="Alvarado L."/>
            <person name="Arachchi H.M."/>
            <person name="Berlin A."/>
            <person name="Chapman S.B."/>
            <person name="Goldberg J."/>
            <person name="Griggs A."/>
            <person name="Gujja S."/>
            <person name="Hansen M."/>
            <person name="Howarth C."/>
            <person name="Imamovic A."/>
            <person name="Larimer J."/>
            <person name="McCowen C."/>
            <person name="Montmayeur A."/>
            <person name="Murphy C."/>
            <person name="Neiman D."/>
            <person name="Pearson M."/>
            <person name="Priest M."/>
            <person name="Roberts A."/>
            <person name="Saif S."/>
            <person name="Shea T."/>
            <person name="Sisk P."/>
            <person name="Sykes S."/>
            <person name="Wortman J."/>
            <person name="Nusbaum C."/>
            <person name="Birren B."/>
        </authorList>
    </citation>
    <scope>NUCLEOTIDE SEQUENCE [LARGE SCALE GENOMIC DNA]</scope>
    <source>
        <strain evidence="2 3">VS20</strain>
    </source>
</reference>
<dbReference type="InParanoid" id="T0SAB9"/>
<dbReference type="VEuPathDB" id="FungiDB:SDRG_03173"/>
<keyword evidence="3" id="KW-1185">Reference proteome</keyword>